<evidence type="ECO:0000256" key="10">
    <source>
        <dbReference type="ARBA" id="ARBA00049494"/>
    </source>
</evidence>
<sequence>MLEIYKFPKVFENEKICFIIGAFESFHIGHKKLFEKALEYSEKDFELVFVIVKNPADLPKNKAKNFLSFNSRIQSLVDFNLKKLVVWDFNEVSSLDGFDFIKKLVEKTSDFSIIVGEDFKLGKRASVNASDLKKHFQKVEIVEIETINSRKIATSLLKEQLEFGEIDFVNLLLIKNYEIEITINEKMLFDYPQTIQKIHKGIYFGFIVIDQKAIPCAIRIGFLENEVKSLIYEEIENLKNKAVVLEIVKKIRIITSSPKDNFDQEDLEKIKEFYRFRKK</sequence>
<dbReference type="GO" id="GO:0016301">
    <property type="term" value="F:kinase activity"/>
    <property type="evidence" value="ECO:0007669"/>
    <property type="project" value="UniProtKB-KW"/>
</dbReference>
<dbReference type="GO" id="GO:0009231">
    <property type="term" value="P:riboflavin biosynthetic process"/>
    <property type="evidence" value="ECO:0007669"/>
    <property type="project" value="InterPro"/>
</dbReference>
<dbReference type="STRING" id="272635.gene:17577150"/>
<evidence type="ECO:0000256" key="4">
    <source>
        <dbReference type="ARBA" id="ARBA00022643"/>
    </source>
</evidence>
<dbReference type="NCBIfam" id="NF005518">
    <property type="entry name" value="PRK07143.1"/>
    <property type="match status" value="1"/>
</dbReference>
<dbReference type="GO" id="GO:0005524">
    <property type="term" value="F:ATP binding"/>
    <property type="evidence" value="ECO:0007669"/>
    <property type="project" value="UniProtKB-KW"/>
</dbReference>
<comment type="pathway">
    <text evidence="1">Cofactor biosynthesis; FAD biosynthesis; FAD from FMN: step 1/1.</text>
</comment>
<dbReference type="InterPro" id="IPR014729">
    <property type="entry name" value="Rossmann-like_a/b/a_fold"/>
</dbReference>
<dbReference type="EMBL" id="AL445565">
    <property type="protein sequence ID" value="CAC13721.1"/>
    <property type="molecule type" value="Genomic_DNA"/>
</dbReference>
<feature type="domain" description="FAD synthetase" evidence="11">
    <location>
        <begin position="13"/>
        <end position="148"/>
    </location>
</feature>
<keyword evidence="6 12" id="KW-0548">Nucleotidyltransferase</keyword>
<evidence type="ECO:0000256" key="6">
    <source>
        <dbReference type="ARBA" id="ARBA00022695"/>
    </source>
</evidence>
<keyword evidence="13" id="KW-1185">Reference proteome</keyword>
<dbReference type="GO" id="GO:0006747">
    <property type="term" value="P:FAD biosynthetic process"/>
    <property type="evidence" value="ECO:0007669"/>
    <property type="project" value="UniProtKB-UniPathway"/>
</dbReference>
<evidence type="ECO:0000259" key="11">
    <source>
        <dbReference type="Pfam" id="PF06574"/>
    </source>
</evidence>
<dbReference type="GO" id="GO:0003919">
    <property type="term" value="F:FMN adenylyltransferase activity"/>
    <property type="evidence" value="ECO:0007669"/>
    <property type="project" value="UniProtKB-EC"/>
</dbReference>
<dbReference type="HOGENOM" id="CLU_083586_0_0_14"/>
<evidence type="ECO:0000313" key="13">
    <source>
        <dbReference type="Proteomes" id="UP000000528"/>
    </source>
</evidence>
<keyword evidence="4" id="KW-0288">FMN</keyword>
<dbReference type="NCBIfam" id="NF045965">
    <property type="entry name" value="RibF_rel"/>
    <property type="match status" value="1"/>
</dbReference>
<evidence type="ECO:0000256" key="8">
    <source>
        <dbReference type="ARBA" id="ARBA00022827"/>
    </source>
</evidence>
<dbReference type="EC" id="2.7.7.2" evidence="2"/>
<dbReference type="UniPathway" id="UPA00277">
    <property type="reaction ID" value="UER00407"/>
</dbReference>
<dbReference type="PIR" id="D90580">
    <property type="entry name" value="D90580"/>
</dbReference>
<evidence type="ECO:0000313" key="12">
    <source>
        <dbReference type="EMBL" id="CAC13721.1"/>
    </source>
</evidence>
<comment type="catalytic activity">
    <reaction evidence="10">
        <text>FMN + ATP + H(+) = FAD + diphosphate</text>
        <dbReference type="Rhea" id="RHEA:17237"/>
        <dbReference type="ChEBI" id="CHEBI:15378"/>
        <dbReference type="ChEBI" id="CHEBI:30616"/>
        <dbReference type="ChEBI" id="CHEBI:33019"/>
        <dbReference type="ChEBI" id="CHEBI:57692"/>
        <dbReference type="ChEBI" id="CHEBI:58210"/>
        <dbReference type="EC" id="2.7.7.2"/>
    </reaction>
</comment>
<keyword evidence="3" id="KW-0285">Flavoprotein</keyword>
<dbReference type="BioCyc" id="MPUL272635:G1GT6-556-MONOMER"/>
<dbReference type="Gene3D" id="3.40.50.620">
    <property type="entry name" value="HUPs"/>
    <property type="match status" value="1"/>
</dbReference>
<dbReference type="KEGG" id="mpu:MYPU_5480"/>
<keyword evidence="9" id="KW-0067">ATP-binding</keyword>
<dbReference type="InterPro" id="IPR015864">
    <property type="entry name" value="FAD_synthase"/>
</dbReference>
<dbReference type="AlphaFoldDB" id="Q98Q21"/>
<keyword evidence="5 12" id="KW-0808">Transferase</keyword>
<name>Q98Q21_MYCPU</name>
<dbReference type="Pfam" id="PF06574">
    <property type="entry name" value="FAD_syn"/>
    <property type="match status" value="1"/>
</dbReference>
<accession>Q98Q21</accession>
<proteinExistence type="predicted"/>
<evidence type="ECO:0000256" key="2">
    <source>
        <dbReference type="ARBA" id="ARBA00012393"/>
    </source>
</evidence>
<keyword evidence="12" id="KW-0418">Kinase</keyword>
<dbReference type="eggNOG" id="COG0196">
    <property type="taxonomic scope" value="Bacteria"/>
</dbReference>
<evidence type="ECO:0000256" key="9">
    <source>
        <dbReference type="ARBA" id="ARBA00022840"/>
    </source>
</evidence>
<organism evidence="13">
    <name type="scientific">Mycoplasmopsis pulmonis (strain UAB CTIP)</name>
    <name type="common">Mycoplasma pulmonis</name>
    <dbReference type="NCBI Taxonomy" id="272635"/>
    <lineage>
        <taxon>Bacteria</taxon>
        <taxon>Bacillati</taxon>
        <taxon>Mycoplasmatota</taxon>
        <taxon>Mycoplasmoidales</taxon>
        <taxon>Metamycoplasmataceae</taxon>
        <taxon>Mycoplasmopsis</taxon>
    </lineage>
</organism>
<reference evidence="12 13" key="1">
    <citation type="journal article" date="2001" name="Nucleic Acids Res.">
        <title>The complete genome sequence of the murine respiratory pathogen Mycoplasma pulmonis.</title>
        <authorList>
            <person name="Chambaud I."/>
            <person name="Heilig R."/>
            <person name="Ferris S."/>
            <person name="Barbe V."/>
            <person name="Samson D."/>
            <person name="Galisson F."/>
            <person name="Moszer I."/>
            <person name="Dybvig K."/>
            <person name="Wroblewski H."/>
            <person name="Viari A."/>
            <person name="Rocha E.P.C."/>
            <person name="Blanchard A."/>
        </authorList>
    </citation>
    <scope>NUCLEOTIDE SEQUENCE [LARGE SCALE GENOMIC DNA]</scope>
    <source>
        <strain evidence="12 13">UAB CTIP</strain>
    </source>
</reference>
<evidence type="ECO:0000256" key="7">
    <source>
        <dbReference type="ARBA" id="ARBA00022741"/>
    </source>
</evidence>
<protein>
    <recommendedName>
        <fullName evidence="2">FAD synthase</fullName>
        <ecNumber evidence="2">2.7.7.2</ecNumber>
    </recommendedName>
</protein>
<gene>
    <name evidence="12" type="ordered locus">MYPU_5480</name>
</gene>
<keyword evidence="8" id="KW-0274">FAD</keyword>
<keyword evidence="7" id="KW-0547">Nucleotide-binding</keyword>
<dbReference type="CDD" id="cd02039">
    <property type="entry name" value="cytidylyltransferase_like"/>
    <property type="match status" value="1"/>
</dbReference>
<evidence type="ECO:0000256" key="5">
    <source>
        <dbReference type="ARBA" id="ARBA00022679"/>
    </source>
</evidence>
<evidence type="ECO:0000256" key="1">
    <source>
        <dbReference type="ARBA" id="ARBA00004726"/>
    </source>
</evidence>
<dbReference type="SUPFAM" id="SSF52374">
    <property type="entry name" value="Nucleotidylyl transferase"/>
    <property type="match status" value="1"/>
</dbReference>
<dbReference type="RefSeq" id="WP_010925349.1">
    <property type="nucleotide sequence ID" value="NC_002771.1"/>
</dbReference>
<evidence type="ECO:0000256" key="3">
    <source>
        <dbReference type="ARBA" id="ARBA00022630"/>
    </source>
</evidence>
<dbReference type="Proteomes" id="UP000000528">
    <property type="component" value="Chromosome"/>
</dbReference>